<evidence type="ECO:0000256" key="1">
    <source>
        <dbReference type="PROSITE-ProRule" id="PRU00409"/>
    </source>
</evidence>
<dbReference type="GO" id="GO:0004363">
    <property type="term" value="F:glutathione synthase activity"/>
    <property type="evidence" value="ECO:0007669"/>
    <property type="project" value="InterPro"/>
</dbReference>
<dbReference type="PANTHER" id="PTHR21621:SF0">
    <property type="entry name" value="BETA-CITRYLGLUTAMATE SYNTHASE B-RELATED"/>
    <property type="match status" value="1"/>
</dbReference>
<dbReference type="Pfam" id="PF08443">
    <property type="entry name" value="RimK"/>
    <property type="match status" value="1"/>
</dbReference>
<dbReference type="EMBL" id="CP159837">
    <property type="protein sequence ID" value="XCM36048.1"/>
    <property type="molecule type" value="Genomic_DNA"/>
</dbReference>
<organism evidence="3">
    <name type="scientific">Planktothricoides raciborskii GIHE-MW2</name>
    <dbReference type="NCBI Taxonomy" id="2792601"/>
    <lineage>
        <taxon>Bacteria</taxon>
        <taxon>Bacillati</taxon>
        <taxon>Cyanobacteriota</taxon>
        <taxon>Cyanophyceae</taxon>
        <taxon>Oscillatoriophycideae</taxon>
        <taxon>Oscillatoriales</taxon>
        <taxon>Oscillatoriaceae</taxon>
        <taxon>Planktothricoides</taxon>
    </lineage>
</organism>
<dbReference type="GO" id="GO:0009432">
    <property type="term" value="P:SOS response"/>
    <property type="evidence" value="ECO:0007669"/>
    <property type="project" value="TreeGrafter"/>
</dbReference>
<dbReference type="GO" id="GO:0005737">
    <property type="term" value="C:cytoplasm"/>
    <property type="evidence" value="ECO:0007669"/>
    <property type="project" value="TreeGrafter"/>
</dbReference>
<dbReference type="PANTHER" id="PTHR21621">
    <property type="entry name" value="RIBOSOMAL PROTEIN S6 MODIFICATION PROTEIN"/>
    <property type="match status" value="1"/>
</dbReference>
<dbReference type="GO" id="GO:0046872">
    <property type="term" value="F:metal ion binding"/>
    <property type="evidence" value="ECO:0007669"/>
    <property type="project" value="InterPro"/>
</dbReference>
<dbReference type="Pfam" id="PF21068">
    <property type="entry name" value="ATPgraspMvdD"/>
    <property type="match status" value="1"/>
</dbReference>
<dbReference type="InterPro" id="IPR013651">
    <property type="entry name" value="ATP-grasp_RimK-type"/>
</dbReference>
<dbReference type="GO" id="GO:0005524">
    <property type="term" value="F:ATP binding"/>
    <property type="evidence" value="ECO:0007669"/>
    <property type="project" value="UniProtKB-UniRule"/>
</dbReference>
<feature type="domain" description="ATP-grasp" evidence="2">
    <location>
        <begin position="132"/>
        <end position="321"/>
    </location>
</feature>
<name>A0AAU8JA53_9CYAN</name>
<evidence type="ECO:0000259" key="2">
    <source>
        <dbReference type="PROSITE" id="PS50975"/>
    </source>
</evidence>
<protein>
    <submittedName>
        <fullName evidence="3">MvdC/MvdD family ATP grasp protein</fullName>
    </submittedName>
</protein>
<sequence length="326" mass="37761">MSKQIILIVTSKEDSHADLVIYKLNHRNLQDRVIRLNTEDLWSNTEITSNGSDFDVKIVDSQRIFNSQDVLSVWFRRPKDIEVSHLEEGSQAFIKSQCNALLRGLYFCTHDTAMWVNPLPSLHRARIKLQQLQLAKKLGIKIPKTLVTNNPQEVLNFFEKNPKVCTKSLDEPSFEIDGHIFPFYTRLIDINEVKDNIEGIKICPTLFQEYIEKTYELRINVIGDRIFALAIYSQDNELSRIDFRGLSPANMKQELVEIPDILKKQIFQFVNHQGLVFSAMDFIVTPNNEYIFLENNCNGQWQWVDEVANGKLSEAMIDLLLISKVK</sequence>
<proteinExistence type="predicted"/>
<gene>
    <name evidence="3" type="ORF">ABWT76_004778</name>
</gene>
<dbReference type="InterPro" id="IPR011761">
    <property type="entry name" value="ATP-grasp"/>
</dbReference>
<dbReference type="SUPFAM" id="SSF56059">
    <property type="entry name" value="Glutathione synthetase ATP-binding domain-like"/>
    <property type="match status" value="1"/>
</dbReference>
<dbReference type="InterPro" id="IPR048936">
    <property type="entry name" value="MvdD-like_ATPgrasp"/>
</dbReference>
<evidence type="ECO:0000313" key="3">
    <source>
        <dbReference type="EMBL" id="XCM36048.1"/>
    </source>
</evidence>
<dbReference type="PROSITE" id="PS50975">
    <property type="entry name" value="ATP_GRASP"/>
    <property type="match status" value="1"/>
</dbReference>
<keyword evidence="1" id="KW-0067">ATP-binding</keyword>
<dbReference type="RefSeq" id="WP_190879184.1">
    <property type="nucleotide sequence ID" value="NZ_CP159837.1"/>
</dbReference>
<dbReference type="GO" id="GO:0018169">
    <property type="term" value="F:ribosomal S6-glutamic acid ligase activity"/>
    <property type="evidence" value="ECO:0007669"/>
    <property type="project" value="TreeGrafter"/>
</dbReference>
<reference evidence="3" key="1">
    <citation type="submission" date="2024-07" db="EMBL/GenBank/DDBJ databases">
        <authorList>
            <person name="Kim Y.J."/>
            <person name="Jeong J.Y."/>
        </authorList>
    </citation>
    <scope>NUCLEOTIDE SEQUENCE</scope>
    <source>
        <strain evidence="3">GIHE-MW2</strain>
    </source>
</reference>
<dbReference type="AlphaFoldDB" id="A0AAU8JA53"/>
<accession>A0AAU8JA53</accession>
<dbReference type="Gene3D" id="3.30.470.20">
    <property type="entry name" value="ATP-grasp fold, B domain"/>
    <property type="match status" value="1"/>
</dbReference>
<keyword evidence="1" id="KW-0547">Nucleotide-binding</keyword>